<dbReference type="Proteomes" id="UP001165064">
    <property type="component" value="Unassembled WGS sequence"/>
</dbReference>
<comment type="caution">
    <text evidence="1">The sequence shown here is derived from an EMBL/GenBank/DDBJ whole genome shotgun (WGS) entry which is preliminary data.</text>
</comment>
<protein>
    <submittedName>
        <fullName evidence="1">Unnamed protein product</fullName>
    </submittedName>
</protein>
<sequence length="169" mass="18970">MNTTERSDLEEQKPNDRRVENVDSSGSITSDDFGTSKISKTKSSIDQDNVLTSYTQDEVMNMGRSYANTYGLDEELFAKAAAVARKPTEFNRMPFLDDDEKSSLLEEVEHPWRITRDLFWLVVMASMGAAVQGMDETVINGANLYYPELLGLGSGSDRDTCWAVKEQFS</sequence>
<proteinExistence type="predicted"/>
<accession>A0ACB5TPN8</accession>
<dbReference type="EMBL" id="BSXS01008328">
    <property type="protein sequence ID" value="GME92192.1"/>
    <property type="molecule type" value="Genomic_DNA"/>
</dbReference>
<organism evidence="1 2">
    <name type="scientific">Ambrosiozyma monospora</name>
    <name type="common">Yeast</name>
    <name type="synonym">Endomycopsis monosporus</name>
    <dbReference type="NCBI Taxonomy" id="43982"/>
    <lineage>
        <taxon>Eukaryota</taxon>
        <taxon>Fungi</taxon>
        <taxon>Dikarya</taxon>
        <taxon>Ascomycota</taxon>
        <taxon>Saccharomycotina</taxon>
        <taxon>Pichiomycetes</taxon>
        <taxon>Pichiales</taxon>
        <taxon>Pichiaceae</taxon>
        <taxon>Ambrosiozyma</taxon>
    </lineage>
</organism>
<keyword evidence="2" id="KW-1185">Reference proteome</keyword>
<evidence type="ECO:0000313" key="1">
    <source>
        <dbReference type="EMBL" id="GME92192.1"/>
    </source>
</evidence>
<gene>
    <name evidence="1" type="ORF">Amon02_000905300</name>
</gene>
<name>A0ACB5TPN8_AMBMO</name>
<evidence type="ECO:0000313" key="2">
    <source>
        <dbReference type="Proteomes" id="UP001165064"/>
    </source>
</evidence>
<reference evidence="1" key="1">
    <citation type="submission" date="2023-04" db="EMBL/GenBank/DDBJ databases">
        <title>Ambrosiozyma monospora NBRC 10751.</title>
        <authorList>
            <person name="Ichikawa N."/>
            <person name="Sato H."/>
            <person name="Tonouchi N."/>
        </authorList>
    </citation>
    <scope>NUCLEOTIDE SEQUENCE</scope>
    <source>
        <strain evidence="1">NBRC 10751</strain>
    </source>
</reference>